<evidence type="ECO:0000313" key="2">
    <source>
        <dbReference type="EMBL" id="SDO22195.1"/>
    </source>
</evidence>
<dbReference type="OrthoDB" id="6692273at2"/>
<dbReference type="Gene3D" id="3.10.450.50">
    <property type="match status" value="1"/>
</dbReference>
<organism evidence="2 3">
    <name type="scientific">Alkalicoccus daliensis</name>
    <dbReference type="NCBI Taxonomy" id="745820"/>
    <lineage>
        <taxon>Bacteria</taxon>
        <taxon>Bacillati</taxon>
        <taxon>Bacillota</taxon>
        <taxon>Bacilli</taxon>
        <taxon>Bacillales</taxon>
        <taxon>Bacillaceae</taxon>
        <taxon>Alkalicoccus</taxon>
    </lineage>
</organism>
<keyword evidence="3" id="KW-1185">Reference proteome</keyword>
<dbReference type="InterPro" id="IPR037401">
    <property type="entry name" value="SnoaL-like"/>
</dbReference>
<dbReference type="InterPro" id="IPR032710">
    <property type="entry name" value="NTF2-like_dom_sf"/>
</dbReference>
<evidence type="ECO:0000313" key="3">
    <source>
        <dbReference type="Proteomes" id="UP000198778"/>
    </source>
</evidence>
<dbReference type="AlphaFoldDB" id="A0A1H0HSK9"/>
<accession>A0A1H0HSK9</accession>
<dbReference type="SUPFAM" id="SSF54427">
    <property type="entry name" value="NTF2-like"/>
    <property type="match status" value="1"/>
</dbReference>
<evidence type="ECO:0000259" key="1">
    <source>
        <dbReference type="Pfam" id="PF12680"/>
    </source>
</evidence>
<reference evidence="3" key="1">
    <citation type="submission" date="2016-10" db="EMBL/GenBank/DDBJ databases">
        <authorList>
            <person name="Varghese N."/>
            <person name="Submissions S."/>
        </authorList>
    </citation>
    <scope>NUCLEOTIDE SEQUENCE [LARGE SCALE GENOMIC DNA]</scope>
    <source>
        <strain evidence="3">CGMCC 1.10369</strain>
    </source>
</reference>
<protein>
    <submittedName>
        <fullName evidence="2">SnoaL-like domain-containing protein</fullName>
    </submittedName>
</protein>
<sequence>MKTKNHIFLEEFNEAFAKNDIAHILESITDDITWKMAGDITLHGKEEVEKALRAMENPPQVELALDRLFIHGRDAAANGIITMTKEDGTVKKYEFCDVYAFHQYKGGKIRKLTSYVVEAKEE</sequence>
<name>A0A1H0HSK9_9BACI</name>
<dbReference type="EMBL" id="FNIL01000009">
    <property type="protein sequence ID" value="SDO22195.1"/>
    <property type="molecule type" value="Genomic_DNA"/>
</dbReference>
<dbReference type="Proteomes" id="UP000198778">
    <property type="component" value="Unassembled WGS sequence"/>
</dbReference>
<gene>
    <name evidence="2" type="ORF">SAMN04488053_10925</name>
</gene>
<dbReference type="Pfam" id="PF12680">
    <property type="entry name" value="SnoaL_2"/>
    <property type="match status" value="1"/>
</dbReference>
<dbReference type="RefSeq" id="WP_090843396.1">
    <property type="nucleotide sequence ID" value="NZ_FNIL01000009.1"/>
</dbReference>
<proteinExistence type="predicted"/>
<dbReference type="STRING" id="745820.SAMN04488053_10925"/>
<feature type="domain" description="SnoaL-like" evidence="1">
    <location>
        <begin position="10"/>
        <end position="110"/>
    </location>
</feature>